<keyword evidence="2" id="KW-1185">Reference proteome</keyword>
<dbReference type="RefSeq" id="WP_370565593.1">
    <property type="nucleotide sequence ID" value="NZ_JBFWIB010000019.1"/>
</dbReference>
<protein>
    <submittedName>
        <fullName evidence="1">Uncharacterized protein</fullName>
    </submittedName>
</protein>
<proteinExistence type="predicted"/>
<comment type="caution">
    <text evidence="1">The sequence shown here is derived from an EMBL/GenBank/DDBJ whole genome shotgun (WGS) entry which is preliminary data.</text>
</comment>
<sequence length="91" mass="10426">MLLLSRGRQDWAVSVLCHSEIVEQRQASATSSKRWWGTRKRGRAVHRLSMESASDPVTTEEGRPDELVEQDALFARLWKRQTGGFILEEIS</sequence>
<gene>
    <name evidence="1" type="ORF">AB6713_16645</name>
</gene>
<dbReference type="Proteomes" id="UP001566331">
    <property type="component" value="Unassembled WGS sequence"/>
</dbReference>
<reference evidence="1 2" key="1">
    <citation type="submission" date="2024-07" db="EMBL/GenBank/DDBJ databases">
        <title>Luteimonas salilacus sp. nov., isolated from the shore soil of Salt Lake in Tibet of China.</title>
        <authorList>
            <person name="Zhang X."/>
            <person name="Li A."/>
        </authorList>
    </citation>
    <scope>NUCLEOTIDE SEQUENCE [LARGE SCALE GENOMIC DNA]</scope>
    <source>
        <strain evidence="1 2">B3-2-R+30</strain>
    </source>
</reference>
<accession>A0ABV4HU09</accession>
<evidence type="ECO:0000313" key="2">
    <source>
        <dbReference type="Proteomes" id="UP001566331"/>
    </source>
</evidence>
<evidence type="ECO:0000313" key="1">
    <source>
        <dbReference type="EMBL" id="MEZ0476230.1"/>
    </source>
</evidence>
<organism evidence="1 2">
    <name type="scientific">Luteimonas salinilitoris</name>
    <dbReference type="NCBI Taxonomy" id="3237697"/>
    <lineage>
        <taxon>Bacteria</taxon>
        <taxon>Pseudomonadati</taxon>
        <taxon>Pseudomonadota</taxon>
        <taxon>Gammaproteobacteria</taxon>
        <taxon>Lysobacterales</taxon>
        <taxon>Lysobacteraceae</taxon>
        <taxon>Luteimonas</taxon>
    </lineage>
</organism>
<name>A0ABV4HU09_9GAMM</name>
<dbReference type="EMBL" id="JBFWIC010000029">
    <property type="protein sequence ID" value="MEZ0476230.1"/>
    <property type="molecule type" value="Genomic_DNA"/>
</dbReference>